<evidence type="ECO:0000256" key="8">
    <source>
        <dbReference type="ARBA" id="ARBA00023163"/>
    </source>
</evidence>
<comment type="caution">
    <text evidence="11">The sequence shown here is derived from an EMBL/GenBank/DDBJ whole genome shotgun (WGS) entry which is preliminary data.</text>
</comment>
<comment type="pathway">
    <text evidence="1">Isoprenoid biosynthesis; isopentenyl diphosphate biosynthesis via mevalonate pathway; isopentenyl diphosphate from (R)-mevalonate: step 2/3.</text>
</comment>
<dbReference type="Gene3D" id="3.30.70.890">
    <property type="entry name" value="GHMP kinase, C-terminal domain"/>
    <property type="match status" value="1"/>
</dbReference>
<evidence type="ECO:0000256" key="1">
    <source>
        <dbReference type="ARBA" id="ARBA00005017"/>
    </source>
</evidence>
<keyword evidence="12" id="KW-1185">Reference proteome</keyword>
<reference evidence="11 12" key="1">
    <citation type="submission" date="2017-12" db="EMBL/GenBank/DDBJ databases">
        <title>Sequencing, de novo assembly and annotation of complete genome of a new Thraustochytrid species, strain FCC1311.</title>
        <authorList>
            <person name="Sedici K."/>
            <person name="Godart F."/>
            <person name="Aiese Cigliano R."/>
            <person name="Sanseverino W."/>
            <person name="Barakat M."/>
            <person name="Ortet P."/>
            <person name="Marechal E."/>
            <person name="Cagnac O."/>
            <person name="Amato A."/>
        </authorList>
    </citation>
    <scope>NUCLEOTIDE SEQUENCE [LARGE SCALE GENOMIC DNA]</scope>
</reference>
<dbReference type="GO" id="GO:0010142">
    <property type="term" value="P:farnesyl diphosphate biosynthetic process, mevalonate pathway"/>
    <property type="evidence" value="ECO:0007669"/>
    <property type="project" value="TreeGrafter"/>
</dbReference>
<feature type="domain" description="RNA polymerase Rpb1" evidence="10">
    <location>
        <begin position="665"/>
        <end position="734"/>
    </location>
</feature>
<evidence type="ECO:0000256" key="3">
    <source>
        <dbReference type="ARBA" id="ARBA00022679"/>
    </source>
</evidence>
<dbReference type="GO" id="GO:0019287">
    <property type="term" value="P:isopentenyl diphosphate biosynthetic process, mevalonate pathway"/>
    <property type="evidence" value="ECO:0007669"/>
    <property type="project" value="UniProtKB-UniPathway"/>
</dbReference>
<dbReference type="InterPro" id="IPR014721">
    <property type="entry name" value="Ribsml_uS5_D2-typ_fold_subgr"/>
</dbReference>
<dbReference type="GO" id="GO:0003899">
    <property type="term" value="F:DNA-directed RNA polymerase activity"/>
    <property type="evidence" value="ECO:0007669"/>
    <property type="project" value="InterPro"/>
</dbReference>
<dbReference type="Gene3D" id="3.30.230.10">
    <property type="match status" value="2"/>
</dbReference>
<keyword evidence="8" id="KW-0804">Transcription</keyword>
<dbReference type="AlphaFoldDB" id="A0A2R5H054"/>
<dbReference type="Gene3D" id="6.10.250.2940">
    <property type="match status" value="1"/>
</dbReference>
<evidence type="ECO:0000313" key="12">
    <source>
        <dbReference type="Proteomes" id="UP000241890"/>
    </source>
</evidence>
<name>A0A2R5H054_9STRA</name>
<keyword evidence="5" id="KW-0547">Nucleotide-binding</keyword>
<dbReference type="GO" id="GO:0005777">
    <property type="term" value="C:peroxisome"/>
    <property type="evidence" value="ECO:0007669"/>
    <property type="project" value="TreeGrafter"/>
</dbReference>
<organism evidence="11 12">
    <name type="scientific">Hondaea fermentalgiana</name>
    <dbReference type="NCBI Taxonomy" id="2315210"/>
    <lineage>
        <taxon>Eukaryota</taxon>
        <taxon>Sar</taxon>
        <taxon>Stramenopiles</taxon>
        <taxon>Bigyra</taxon>
        <taxon>Labyrinthulomycetes</taxon>
        <taxon>Thraustochytrida</taxon>
        <taxon>Thraustochytriidae</taxon>
        <taxon>Hondaea</taxon>
    </lineage>
</organism>
<dbReference type="InterPro" id="IPR035102">
    <property type="entry name" value="Phosphomevalonate_kinase"/>
</dbReference>
<dbReference type="InParanoid" id="A0A2R5H054"/>
<dbReference type="PANTHER" id="PTHR31814:SF2">
    <property type="entry name" value="PHOSPHOMEVALONATE KINASE"/>
    <property type="match status" value="1"/>
</dbReference>
<dbReference type="InterPro" id="IPR038120">
    <property type="entry name" value="Rpb1_funnel_sf"/>
</dbReference>
<keyword evidence="2 11" id="KW-0240">DNA-directed RNA polymerase</keyword>
<dbReference type="Proteomes" id="UP000241890">
    <property type="component" value="Unassembled WGS sequence"/>
</dbReference>
<gene>
    <name evidence="11" type="ORF">FCC1311_102321</name>
</gene>
<evidence type="ECO:0000256" key="5">
    <source>
        <dbReference type="ARBA" id="ARBA00022741"/>
    </source>
</evidence>
<dbReference type="InterPro" id="IPR006204">
    <property type="entry name" value="GHMP_kinase_N_dom"/>
</dbReference>
<dbReference type="GO" id="GO:0003677">
    <property type="term" value="F:DNA binding"/>
    <property type="evidence" value="ECO:0007669"/>
    <property type="project" value="InterPro"/>
</dbReference>
<evidence type="ECO:0000313" key="11">
    <source>
        <dbReference type="EMBL" id="GBG34121.1"/>
    </source>
</evidence>
<dbReference type="InterPro" id="IPR007083">
    <property type="entry name" value="RNA_pol_Rpb1_4"/>
</dbReference>
<evidence type="ECO:0000256" key="4">
    <source>
        <dbReference type="ARBA" id="ARBA00022695"/>
    </source>
</evidence>
<proteinExistence type="predicted"/>
<keyword evidence="7" id="KW-0067">ATP-binding</keyword>
<sequence length="774" mass="83104">MSVAGGDKSGMRATTVASSPGKVLMAGGYVVLETPNRGYVLATSARFHTSVQSSEEMCAAGKASVLSIHSPQYRQNIELEATPVEGSDDVKVTHVKGAKNPYVVQTVAVAITAAKALRRRWERAEDLERLLLGTETPKDVSAEVLRETLAFHFRFPENLVATIGADKTQLDSSSKDIQDVTALRLLAAGRALGASAQRLAALLPSMPAFEKLEEVVFEGDEDAVRKMSPGASVLSKKSGQDNFPEPAGLPARIEITLQADNDFYSQQTHLEARGLPYNTTSLATLEPYMPCINEAGDVEVSKTGLGSSAAMVSSLVSAIVMDLFVAFHDKEAINLDTLHAVAQLAHGVIQGKIGSGFDVCAALYGSMRYVRYDPKGLEEPLTRLSEASADAPVSAEAILLSLSRLDHETTPFELPPRLQLMCGDVRGGSETPSMSRNVLKWRKSAPAEEIAHWDKLITSNEAVAANVAALHKLATEDKVAYDAMLDEFAASGTAAPALQSLRDAFSDVRACLRKVGELADVPIEPPSQSKLCDATEAQAGVVMCGVPGAGGFDAVFAVVVDSSREKVEKFWETSPGDQKISLMTPADVCVTKDMDKLLCVRGFSVGISDCIADSHEPINFDALDDYLWSDLIQRKGKWTERDKAELCDALAELTKLAPPEAQQQDLYARAGEDNRLLDMIQSGSKGSISNYNQITRVVGQQIEEAGRVSKRFTPGTRTLPHFSQHDRSAAAGGLVKSSFIKGLSPHEMFFHAMGGRIGIIDTACETFVTGGRAV</sequence>
<dbReference type="SUPFAM" id="SSF64484">
    <property type="entry name" value="beta and beta-prime subunits of DNA dependent RNA-polymerase"/>
    <property type="match status" value="1"/>
</dbReference>
<evidence type="ECO:0000259" key="9">
    <source>
        <dbReference type="Pfam" id="PF00288"/>
    </source>
</evidence>
<evidence type="ECO:0000259" key="10">
    <source>
        <dbReference type="Pfam" id="PF05000"/>
    </source>
</evidence>
<dbReference type="GO" id="GO:0006351">
    <property type="term" value="P:DNA-templated transcription"/>
    <property type="evidence" value="ECO:0007669"/>
    <property type="project" value="InterPro"/>
</dbReference>
<dbReference type="OrthoDB" id="10262935at2759"/>
<dbReference type="Pfam" id="PF05000">
    <property type="entry name" value="RNA_pol_Rpb1_4"/>
    <property type="match status" value="1"/>
</dbReference>
<keyword evidence="3" id="KW-0808">Transferase</keyword>
<evidence type="ECO:0000256" key="7">
    <source>
        <dbReference type="ARBA" id="ARBA00022840"/>
    </source>
</evidence>
<dbReference type="PANTHER" id="PTHR31814">
    <property type="match status" value="1"/>
</dbReference>
<dbReference type="Gene3D" id="1.10.132.30">
    <property type="match status" value="1"/>
</dbReference>
<keyword evidence="4" id="KW-0548">Nucleotidyltransferase</keyword>
<dbReference type="UniPathway" id="UPA00057">
    <property type="reaction ID" value="UER00099"/>
</dbReference>
<dbReference type="InterPro" id="IPR036554">
    <property type="entry name" value="GHMP_kinase_C_sf"/>
</dbReference>
<dbReference type="SUPFAM" id="SSF54211">
    <property type="entry name" value="Ribosomal protein S5 domain 2-like"/>
    <property type="match status" value="1"/>
</dbReference>
<dbReference type="GO" id="GO:0000428">
    <property type="term" value="C:DNA-directed RNA polymerase complex"/>
    <property type="evidence" value="ECO:0007669"/>
    <property type="project" value="UniProtKB-KW"/>
</dbReference>
<dbReference type="InterPro" id="IPR020568">
    <property type="entry name" value="Ribosomal_Su5_D2-typ_SF"/>
</dbReference>
<evidence type="ECO:0000256" key="2">
    <source>
        <dbReference type="ARBA" id="ARBA00022478"/>
    </source>
</evidence>
<keyword evidence="6" id="KW-0418">Kinase</keyword>
<dbReference type="GO" id="GO:0004631">
    <property type="term" value="F:phosphomevalonate kinase activity"/>
    <property type="evidence" value="ECO:0007669"/>
    <property type="project" value="TreeGrafter"/>
</dbReference>
<feature type="domain" description="GHMP kinase N-terminal" evidence="9">
    <location>
        <begin position="302"/>
        <end position="365"/>
    </location>
</feature>
<dbReference type="GO" id="GO:0005524">
    <property type="term" value="F:ATP binding"/>
    <property type="evidence" value="ECO:0007669"/>
    <property type="project" value="UniProtKB-KW"/>
</dbReference>
<dbReference type="Pfam" id="PF00288">
    <property type="entry name" value="GHMP_kinases_N"/>
    <property type="match status" value="1"/>
</dbReference>
<protein>
    <submittedName>
        <fullName evidence="11">DNA-directed RNA polymerase subunit</fullName>
    </submittedName>
</protein>
<evidence type="ECO:0000256" key="6">
    <source>
        <dbReference type="ARBA" id="ARBA00022777"/>
    </source>
</evidence>
<dbReference type="EMBL" id="BEYU01000181">
    <property type="protein sequence ID" value="GBG34121.1"/>
    <property type="molecule type" value="Genomic_DNA"/>
</dbReference>
<accession>A0A2R5H054</accession>